<evidence type="ECO:0000256" key="1">
    <source>
        <dbReference type="ARBA" id="ARBA00022603"/>
    </source>
</evidence>
<dbReference type="PIRSF" id="PIRSF004553">
    <property type="entry name" value="CHP00095"/>
    <property type="match status" value="1"/>
</dbReference>
<dbReference type="InterPro" id="IPR002052">
    <property type="entry name" value="DNA_methylase_N6_adenine_CS"/>
</dbReference>
<dbReference type="SUPFAM" id="SSF53335">
    <property type="entry name" value="S-adenosyl-L-methionine-dependent methyltransferases"/>
    <property type="match status" value="1"/>
</dbReference>
<dbReference type="PANTHER" id="PTHR43542:SF1">
    <property type="entry name" value="METHYLTRANSFERASE"/>
    <property type="match status" value="1"/>
</dbReference>
<proteinExistence type="predicted"/>
<keyword evidence="4" id="KW-1185">Reference proteome</keyword>
<evidence type="ECO:0000313" key="3">
    <source>
        <dbReference type="EMBL" id="MDT0622597.1"/>
    </source>
</evidence>
<dbReference type="Pfam" id="PF03602">
    <property type="entry name" value="Cons_hypoth95"/>
    <property type="match status" value="1"/>
</dbReference>
<keyword evidence="1 3" id="KW-0489">Methyltransferase</keyword>
<name>A0ABU3BKA6_9FLAO</name>
<dbReference type="CDD" id="cd02440">
    <property type="entry name" value="AdoMet_MTases"/>
    <property type="match status" value="1"/>
</dbReference>
<evidence type="ECO:0000313" key="4">
    <source>
        <dbReference type="Proteomes" id="UP001250662"/>
    </source>
</evidence>
<dbReference type="EMBL" id="JAVRHU010000004">
    <property type="protein sequence ID" value="MDT0622597.1"/>
    <property type="molecule type" value="Genomic_DNA"/>
</dbReference>
<accession>A0ABU3BKA6</accession>
<protein>
    <submittedName>
        <fullName evidence="3">RsmD family RNA methyltransferase</fullName>
    </submittedName>
</protein>
<reference evidence="3 4" key="1">
    <citation type="submission" date="2023-09" db="EMBL/GenBank/DDBJ databases">
        <authorList>
            <person name="Rey-Velasco X."/>
        </authorList>
    </citation>
    <scope>NUCLEOTIDE SEQUENCE [LARGE SCALE GENOMIC DNA]</scope>
    <source>
        <strain evidence="3 4">P007</strain>
    </source>
</reference>
<dbReference type="InterPro" id="IPR004398">
    <property type="entry name" value="RNA_MeTrfase_RsmD"/>
</dbReference>
<keyword evidence="2" id="KW-0808">Transferase</keyword>
<comment type="caution">
    <text evidence="3">The sequence shown here is derived from an EMBL/GenBank/DDBJ whole genome shotgun (WGS) entry which is preliminary data.</text>
</comment>
<dbReference type="GO" id="GO:0032259">
    <property type="term" value="P:methylation"/>
    <property type="evidence" value="ECO:0007669"/>
    <property type="project" value="UniProtKB-KW"/>
</dbReference>
<dbReference type="Proteomes" id="UP001250662">
    <property type="component" value="Unassembled WGS sequence"/>
</dbReference>
<dbReference type="Gene3D" id="3.40.50.150">
    <property type="entry name" value="Vaccinia Virus protein VP39"/>
    <property type="match status" value="1"/>
</dbReference>
<dbReference type="PROSITE" id="PS00092">
    <property type="entry name" value="N6_MTASE"/>
    <property type="match status" value="1"/>
</dbReference>
<dbReference type="InterPro" id="IPR029063">
    <property type="entry name" value="SAM-dependent_MTases_sf"/>
</dbReference>
<sequence>MRIISGNYKGRRITAPKKLPVRPTTDMAKEALFNIINNRYYFEDISILDLFSGTGNISFEFASRGVKNIIAVDQHSGCAQFISKTSEELKFDISVIKSDVFKYLSKAHFKSDIIFADPPYNFNQEQFGKIPQLVFENSLLRENGMLIIEHSEQTDLSKMLYYSESRKYGGNVFSFFELENNLI</sequence>
<dbReference type="GO" id="GO:0008168">
    <property type="term" value="F:methyltransferase activity"/>
    <property type="evidence" value="ECO:0007669"/>
    <property type="project" value="UniProtKB-KW"/>
</dbReference>
<organism evidence="3 4">
    <name type="scientific">Croceitalea vernalis</name>
    <dbReference type="NCBI Taxonomy" id="3075599"/>
    <lineage>
        <taxon>Bacteria</taxon>
        <taxon>Pseudomonadati</taxon>
        <taxon>Bacteroidota</taxon>
        <taxon>Flavobacteriia</taxon>
        <taxon>Flavobacteriales</taxon>
        <taxon>Flavobacteriaceae</taxon>
        <taxon>Croceitalea</taxon>
    </lineage>
</organism>
<dbReference type="PANTHER" id="PTHR43542">
    <property type="entry name" value="METHYLTRANSFERASE"/>
    <property type="match status" value="1"/>
</dbReference>
<evidence type="ECO:0000256" key="2">
    <source>
        <dbReference type="ARBA" id="ARBA00022679"/>
    </source>
</evidence>
<gene>
    <name evidence="3" type="ORF">RM520_13275</name>
</gene>
<dbReference type="RefSeq" id="WP_311388321.1">
    <property type="nucleotide sequence ID" value="NZ_JAVRHU010000004.1"/>
</dbReference>